<organism evidence="2 3">
    <name type="scientific">Brachybacterium avium</name>
    <dbReference type="NCBI Taxonomy" id="2017485"/>
    <lineage>
        <taxon>Bacteria</taxon>
        <taxon>Bacillati</taxon>
        <taxon>Actinomycetota</taxon>
        <taxon>Actinomycetes</taxon>
        <taxon>Micrococcales</taxon>
        <taxon>Dermabacteraceae</taxon>
        <taxon>Brachybacterium</taxon>
    </lineage>
</organism>
<dbReference type="RefSeq" id="WP_089066513.1">
    <property type="nucleotide sequence ID" value="NZ_CP022317.1"/>
</dbReference>
<dbReference type="SUPFAM" id="SSF52540">
    <property type="entry name" value="P-loop containing nucleoside triphosphate hydrolases"/>
    <property type="match status" value="1"/>
</dbReference>
<dbReference type="OrthoDB" id="3173068at2"/>
<accession>A0A220UHA1</accession>
<dbReference type="Gene3D" id="3.40.50.300">
    <property type="entry name" value="P-loop containing nucleotide triphosphate hydrolases"/>
    <property type="match status" value="1"/>
</dbReference>
<dbReference type="CDD" id="cd02042">
    <property type="entry name" value="ParAB_family"/>
    <property type="match status" value="1"/>
</dbReference>
<dbReference type="InterPro" id="IPR050678">
    <property type="entry name" value="DNA_Partitioning_ATPase"/>
</dbReference>
<keyword evidence="2" id="KW-0614">Plasmid</keyword>
<geneLocation type="plasmid" evidence="3">
    <name>unnamed1 sequence</name>
</geneLocation>
<dbReference type="KEGG" id="brv:CFK39_15675"/>
<protein>
    <recommendedName>
        <fullName evidence="1">CobQ/CobB/MinD/ParA nucleotide binding domain-containing protein</fullName>
    </recommendedName>
</protein>
<dbReference type="Pfam" id="PF01656">
    <property type="entry name" value="CbiA"/>
    <property type="match status" value="1"/>
</dbReference>
<dbReference type="AlphaFoldDB" id="A0A220UHA1"/>
<evidence type="ECO:0000259" key="1">
    <source>
        <dbReference type="Pfam" id="PF01656"/>
    </source>
</evidence>
<dbReference type="InterPro" id="IPR002586">
    <property type="entry name" value="CobQ/CobB/MinD/ParA_Nub-bd_dom"/>
</dbReference>
<dbReference type="PANTHER" id="PTHR13696">
    <property type="entry name" value="P-LOOP CONTAINING NUCLEOSIDE TRIPHOSPHATE HYDROLASE"/>
    <property type="match status" value="1"/>
</dbReference>
<dbReference type="EMBL" id="CP022317">
    <property type="protein sequence ID" value="ASK67282.1"/>
    <property type="molecule type" value="Genomic_DNA"/>
</dbReference>
<gene>
    <name evidence="2" type="ORF">CFK39_15675</name>
</gene>
<evidence type="ECO:0000313" key="2">
    <source>
        <dbReference type="EMBL" id="ASK67282.1"/>
    </source>
</evidence>
<dbReference type="PANTHER" id="PTHR13696:SF99">
    <property type="entry name" value="COBYRINIC ACID AC-DIAMIDE SYNTHASE"/>
    <property type="match status" value="1"/>
</dbReference>
<dbReference type="InterPro" id="IPR027417">
    <property type="entry name" value="P-loop_NTPase"/>
</dbReference>
<sequence length="218" mass="23578">MTTRIVTVCNQKGGVGKTTTVAEVGATVAATGKRVLVIDGDEQGSLRRWVDQVGEDNTPFDIAILSDPAELGSVPEIAADYDLVFIDTPGSRYEQNLVAAYLEVSDFILVSSEVDGLSLEPADRYINELVVPTKKPYSVLLTKVDSRSPEQETAAREFFAEANQPVFKSAIHLFRAFPYAYQDGVFVSAGTSRRANARKAASEYHAAALELLSSIATL</sequence>
<reference evidence="2 3" key="1">
    <citation type="submission" date="2017-07" db="EMBL/GenBank/DDBJ databases">
        <title>Brachybacterium sp. VR2415.</title>
        <authorList>
            <person name="Tak E.J."/>
            <person name="Bae J.-W."/>
        </authorList>
    </citation>
    <scope>NUCLEOTIDE SEQUENCE [LARGE SCALE GENOMIC DNA]</scope>
    <source>
        <strain evidence="2 3">VR2415</strain>
        <plasmid evidence="3">unnamed1 sequence</plasmid>
    </source>
</reference>
<keyword evidence="3" id="KW-1185">Reference proteome</keyword>
<proteinExistence type="predicted"/>
<evidence type="ECO:0000313" key="3">
    <source>
        <dbReference type="Proteomes" id="UP000198398"/>
    </source>
</evidence>
<feature type="domain" description="CobQ/CobB/MinD/ParA nucleotide binding" evidence="1">
    <location>
        <begin position="6"/>
        <end position="173"/>
    </location>
</feature>
<name>A0A220UHA1_9MICO</name>
<dbReference type="Proteomes" id="UP000198398">
    <property type="component" value="Plasmid unnamed1"/>
</dbReference>